<keyword evidence="3" id="KW-1003">Cell membrane</keyword>
<dbReference type="PROSITE" id="PS51846">
    <property type="entry name" value="CNNM"/>
    <property type="match status" value="1"/>
</dbReference>
<dbReference type="GO" id="GO:0005886">
    <property type="term" value="C:plasma membrane"/>
    <property type="evidence" value="ECO:0007669"/>
    <property type="project" value="UniProtKB-SubCell"/>
</dbReference>
<evidence type="ECO:0000313" key="14">
    <source>
        <dbReference type="EMBL" id="PDW02415.1"/>
    </source>
</evidence>
<evidence type="ECO:0000256" key="11">
    <source>
        <dbReference type="SAM" id="Phobius"/>
    </source>
</evidence>
<dbReference type="PROSITE" id="PS51371">
    <property type="entry name" value="CBS"/>
    <property type="match status" value="2"/>
</dbReference>
<comment type="caution">
    <text evidence="14">The sequence shown here is derived from an EMBL/GenBank/DDBJ whole genome shotgun (WGS) entry which is preliminary data.</text>
</comment>
<keyword evidence="15" id="KW-1185">Reference proteome</keyword>
<dbReference type="SUPFAM" id="SSF54631">
    <property type="entry name" value="CBS-domain pair"/>
    <property type="match status" value="1"/>
</dbReference>
<dbReference type="FunFam" id="3.30.465.10:FF:000023">
    <property type="entry name" value="Magnesium and cobalt transporter"/>
    <property type="match status" value="1"/>
</dbReference>
<dbReference type="CDD" id="cd04590">
    <property type="entry name" value="CBS_pair_CorC_HlyC_assoc"/>
    <property type="match status" value="1"/>
</dbReference>
<dbReference type="Pfam" id="PF00571">
    <property type="entry name" value="CBS"/>
    <property type="match status" value="2"/>
</dbReference>
<dbReference type="Pfam" id="PF01595">
    <property type="entry name" value="CNNM"/>
    <property type="match status" value="1"/>
</dbReference>
<evidence type="ECO:0000256" key="5">
    <source>
        <dbReference type="ARBA" id="ARBA00022737"/>
    </source>
</evidence>
<dbReference type="Pfam" id="PF03471">
    <property type="entry name" value="CorC_HlyC"/>
    <property type="match status" value="1"/>
</dbReference>
<feature type="domain" description="CBS" evidence="12">
    <location>
        <begin position="217"/>
        <end position="276"/>
    </location>
</feature>
<dbReference type="Gene3D" id="3.30.465.10">
    <property type="match status" value="1"/>
</dbReference>
<feature type="transmembrane region" description="Helical" evidence="11">
    <location>
        <begin position="101"/>
        <end position="121"/>
    </location>
</feature>
<evidence type="ECO:0000256" key="6">
    <source>
        <dbReference type="ARBA" id="ARBA00022989"/>
    </source>
</evidence>
<evidence type="ECO:0000256" key="7">
    <source>
        <dbReference type="ARBA" id="ARBA00023122"/>
    </source>
</evidence>
<evidence type="ECO:0000256" key="4">
    <source>
        <dbReference type="ARBA" id="ARBA00022692"/>
    </source>
</evidence>
<dbReference type="EMBL" id="NQWI01000069">
    <property type="protein sequence ID" value="PDW02415.1"/>
    <property type="molecule type" value="Genomic_DNA"/>
</dbReference>
<evidence type="ECO:0000259" key="13">
    <source>
        <dbReference type="PROSITE" id="PS51846"/>
    </source>
</evidence>
<dbReference type="GO" id="GO:0050660">
    <property type="term" value="F:flavin adenine dinucleotide binding"/>
    <property type="evidence" value="ECO:0007669"/>
    <property type="project" value="InterPro"/>
</dbReference>
<evidence type="ECO:0000256" key="10">
    <source>
        <dbReference type="PROSITE-ProRule" id="PRU01193"/>
    </source>
</evidence>
<keyword evidence="5" id="KW-0677">Repeat</keyword>
<dbReference type="RefSeq" id="WP_097644757.1">
    <property type="nucleotide sequence ID" value="NZ_NQWI01000069.1"/>
</dbReference>
<feature type="domain" description="CNNM transmembrane" evidence="13">
    <location>
        <begin position="1"/>
        <end position="198"/>
    </location>
</feature>
<name>A0A2A6RHQ5_9CHLR</name>
<dbReference type="FunFam" id="3.10.580.10:FF:000002">
    <property type="entry name" value="Magnesium/cobalt efflux protein CorC"/>
    <property type="match status" value="1"/>
</dbReference>
<dbReference type="Proteomes" id="UP000220527">
    <property type="component" value="Unassembled WGS sequence"/>
</dbReference>
<dbReference type="SMART" id="SM01091">
    <property type="entry name" value="CorC_HlyC"/>
    <property type="match status" value="1"/>
</dbReference>
<evidence type="ECO:0000259" key="12">
    <source>
        <dbReference type="PROSITE" id="PS51371"/>
    </source>
</evidence>
<evidence type="ECO:0000256" key="3">
    <source>
        <dbReference type="ARBA" id="ARBA00022475"/>
    </source>
</evidence>
<dbReference type="Gene3D" id="3.10.580.10">
    <property type="entry name" value="CBS-domain"/>
    <property type="match status" value="1"/>
</dbReference>
<dbReference type="InterPro" id="IPR005170">
    <property type="entry name" value="Transptr-assoc_dom"/>
</dbReference>
<accession>A0A2A6RHQ5</accession>
<dbReference type="SMART" id="SM00116">
    <property type="entry name" value="CBS"/>
    <property type="match status" value="2"/>
</dbReference>
<dbReference type="InterPro" id="IPR036318">
    <property type="entry name" value="FAD-bd_PCMH-like_sf"/>
</dbReference>
<dbReference type="InterPro" id="IPR051676">
    <property type="entry name" value="UPF0053_domain"/>
</dbReference>
<dbReference type="InterPro" id="IPR016169">
    <property type="entry name" value="FAD-bd_PCMH_sub2"/>
</dbReference>
<comment type="subcellular location">
    <subcellularLocation>
        <location evidence="1">Cell membrane</location>
        <topology evidence="1">Multi-pass membrane protein</topology>
    </subcellularLocation>
</comment>
<reference evidence="15" key="1">
    <citation type="submission" date="2017-08" db="EMBL/GenBank/DDBJ databases">
        <authorList>
            <person name="Grouzdev D.S."/>
            <person name="Gaisin V.A."/>
            <person name="Rysina M.S."/>
            <person name="Gorlenko V.M."/>
        </authorList>
    </citation>
    <scope>NUCLEOTIDE SEQUENCE [LARGE SCALE GENOMIC DNA]</scope>
    <source>
        <strain evidence="15">Kir15-3F</strain>
    </source>
</reference>
<feature type="transmembrane region" description="Helical" evidence="11">
    <location>
        <begin position="6"/>
        <end position="26"/>
    </location>
</feature>
<dbReference type="InterPro" id="IPR000644">
    <property type="entry name" value="CBS_dom"/>
</dbReference>
<evidence type="ECO:0000256" key="1">
    <source>
        <dbReference type="ARBA" id="ARBA00004651"/>
    </source>
</evidence>
<organism evidence="14 15">
    <name type="scientific">Candidatus Viridilinea mediisalina</name>
    <dbReference type="NCBI Taxonomy" id="2024553"/>
    <lineage>
        <taxon>Bacteria</taxon>
        <taxon>Bacillati</taxon>
        <taxon>Chloroflexota</taxon>
        <taxon>Chloroflexia</taxon>
        <taxon>Chloroflexales</taxon>
        <taxon>Chloroflexineae</taxon>
        <taxon>Oscillochloridaceae</taxon>
        <taxon>Candidatus Viridilinea</taxon>
    </lineage>
</organism>
<protein>
    <recommendedName>
        <fullName evidence="16">Hemolysin</fullName>
    </recommendedName>
</protein>
<keyword evidence="6 10" id="KW-1133">Transmembrane helix</keyword>
<dbReference type="InterPro" id="IPR046342">
    <property type="entry name" value="CBS_dom_sf"/>
</dbReference>
<feature type="domain" description="CBS" evidence="12">
    <location>
        <begin position="282"/>
        <end position="339"/>
    </location>
</feature>
<evidence type="ECO:0000256" key="2">
    <source>
        <dbReference type="ARBA" id="ARBA00006337"/>
    </source>
</evidence>
<gene>
    <name evidence="14" type="ORF">CJ255_14185</name>
</gene>
<dbReference type="InterPro" id="IPR002550">
    <property type="entry name" value="CNNM"/>
</dbReference>
<evidence type="ECO:0008006" key="16">
    <source>
        <dbReference type="Google" id="ProtNLM"/>
    </source>
</evidence>
<dbReference type="OrthoDB" id="9798188at2"/>
<dbReference type="PANTHER" id="PTHR43099">
    <property type="entry name" value="UPF0053 PROTEIN YRKA"/>
    <property type="match status" value="1"/>
</dbReference>
<sequence length="434" mass="47813">MSIELLIILVLILFNGLFVGTELAILGAKRGRLEEQAQDGHSGARTALQLQDNPGRFLSSLQFGVTLIGILIGAFAGTTFAEQMAAILQKLPYLANYADQLALVLVVILIAYVTLVFGQLVPRRIALIKAESYATLVAPPLNMIARLFSPIVSLLTMSSQLVLRMLGLGHAPAAQVTEEDIRALVREGAQEGTVEPEEQQFIESIFKFSDRAVRHIMTPRRDVEMLEADATLGTVLDELLESGYSRFPVYEESQDQIVGIVHVRDLLMLYRRAGDSARVREVIAPPLYVPENSRASLLLATFRKGRRHMAIVVGELGGIEGVITLEDVLEEIVGEIDDEFDEASPEPVIRCEDGSLLAEGSLSIDEVKSLLDVDELPDEDTYRYDTLAGLVIALLGRIPTTGDVAEWDEWRFEVVDMDGLRVDKVLISTVDCRL</sequence>
<dbReference type="SUPFAM" id="SSF56176">
    <property type="entry name" value="FAD-binding/transporter-associated domain-like"/>
    <property type="match status" value="1"/>
</dbReference>
<evidence type="ECO:0000256" key="9">
    <source>
        <dbReference type="PROSITE-ProRule" id="PRU00703"/>
    </source>
</evidence>
<dbReference type="AlphaFoldDB" id="A0A2A6RHQ5"/>
<proteinExistence type="inferred from homology"/>
<comment type="similarity">
    <text evidence="2">Belongs to the UPF0053 family.</text>
</comment>
<keyword evidence="4 10" id="KW-0812">Transmembrane</keyword>
<evidence type="ECO:0000313" key="15">
    <source>
        <dbReference type="Proteomes" id="UP000220527"/>
    </source>
</evidence>
<feature type="transmembrane region" description="Helical" evidence="11">
    <location>
        <begin position="61"/>
        <end position="81"/>
    </location>
</feature>
<dbReference type="InterPro" id="IPR044751">
    <property type="entry name" value="Ion_transp-like_CBS"/>
</dbReference>
<dbReference type="PANTHER" id="PTHR43099:SF5">
    <property type="entry name" value="HLYC_CORC FAMILY TRANSPORTER"/>
    <property type="match status" value="1"/>
</dbReference>
<evidence type="ECO:0000256" key="8">
    <source>
        <dbReference type="ARBA" id="ARBA00023136"/>
    </source>
</evidence>
<keyword evidence="8 10" id="KW-0472">Membrane</keyword>
<keyword evidence="7 9" id="KW-0129">CBS domain</keyword>